<comment type="caution">
    <text evidence="3">The sequence shown here is derived from an EMBL/GenBank/DDBJ whole genome shotgun (WGS) entry which is preliminary data.</text>
</comment>
<evidence type="ECO:0000313" key="4">
    <source>
        <dbReference type="Proteomes" id="UP000221165"/>
    </source>
</evidence>
<keyword evidence="1" id="KW-0175">Coiled coil</keyword>
<feature type="compositionally biased region" description="Basic and acidic residues" evidence="2">
    <location>
        <begin position="604"/>
        <end position="644"/>
    </location>
</feature>
<dbReference type="GeneID" id="94424717"/>
<evidence type="ECO:0000256" key="1">
    <source>
        <dbReference type="SAM" id="Coils"/>
    </source>
</evidence>
<name>A0A2C6LD10_9APIC</name>
<feature type="region of interest" description="Disordered" evidence="2">
    <location>
        <begin position="600"/>
        <end position="695"/>
    </location>
</feature>
<feature type="non-terminal residue" evidence="3">
    <location>
        <position position="721"/>
    </location>
</feature>
<feature type="coiled-coil region" evidence="1">
    <location>
        <begin position="549"/>
        <end position="590"/>
    </location>
</feature>
<organism evidence="3 4">
    <name type="scientific">Cystoisospora suis</name>
    <dbReference type="NCBI Taxonomy" id="483139"/>
    <lineage>
        <taxon>Eukaryota</taxon>
        <taxon>Sar</taxon>
        <taxon>Alveolata</taxon>
        <taxon>Apicomplexa</taxon>
        <taxon>Conoidasida</taxon>
        <taxon>Coccidia</taxon>
        <taxon>Eucoccidiorida</taxon>
        <taxon>Eimeriorina</taxon>
        <taxon>Sarcocystidae</taxon>
        <taxon>Cystoisospora</taxon>
    </lineage>
</organism>
<accession>A0A2C6LD10</accession>
<protein>
    <submittedName>
        <fullName evidence="3">Uncharacterized protein</fullName>
    </submittedName>
</protein>
<feature type="region of interest" description="Disordered" evidence="2">
    <location>
        <begin position="63"/>
        <end position="90"/>
    </location>
</feature>
<feature type="compositionally biased region" description="Acidic residues" evidence="2">
    <location>
        <begin position="645"/>
        <end position="654"/>
    </location>
</feature>
<keyword evidence="4" id="KW-1185">Reference proteome</keyword>
<evidence type="ECO:0000313" key="3">
    <source>
        <dbReference type="EMBL" id="PHJ24834.1"/>
    </source>
</evidence>
<dbReference type="Proteomes" id="UP000221165">
    <property type="component" value="Unassembled WGS sequence"/>
</dbReference>
<feature type="coiled-coil region" evidence="1">
    <location>
        <begin position="199"/>
        <end position="257"/>
    </location>
</feature>
<reference evidence="3 4" key="1">
    <citation type="journal article" date="2017" name="Int. J. Parasitol.">
        <title>The genome of the protozoan parasite Cystoisospora suis and a reverse vaccinology approach to identify vaccine candidates.</title>
        <authorList>
            <person name="Palmieri N."/>
            <person name="Shrestha A."/>
            <person name="Ruttkowski B."/>
            <person name="Beck T."/>
            <person name="Vogl C."/>
            <person name="Tomley F."/>
            <person name="Blake D.P."/>
            <person name="Joachim A."/>
        </authorList>
    </citation>
    <scope>NUCLEOTIDE SEQUENCE [LARGE SCALE GENOMIC DNA]</scope>
    <source>
        <strain evidence="3 4">Wien I</strain>
    </source>
</reference>
<sequence length="721" mass="85403">MEKRKVRPVTCLSRPLLLLLYMRQPKKAALFFRLYLQEKDLREDLQSQLDTCMRLVQERREVQGNSLSQEEGQRDLIATGPFSSSSSSSSNLSVLNQLSLQQKEDLLKVKTAELQHLSDLLQGYKVHTHAMASALHAEIESAYQRIQQLESLVQGKSLHLERLERDLCLAQENIASLHSENMKLSSLLSDCERNFKMEKEKQDQQLQVYVQQIEEQKEQLESLDSYKKWLRKAQETCRDLQQELDETRRSLASASILPSASSSSSSSTGVLIDFPFYDKTLREEEQEEENEESHFLHSLFHGEKREEMRVSALHPQQPSSLLFSSSPEAFLALERERLLETLALEEMKKEKIEELLKMQETTFQKEQAERDEELKKVQESLNAETKEKERLLIQVDEYERKISLQAEEKEAMSSYLQQVEALLQEERYTREERVKGEMQAFELTQREIVLNLQRRYEEELSRQVEDHLQKIKEDYQREHEGFIHQQISYIRDLGKSLLLRTQEEEKERHSACSSSSSLFHGKQESLDKCIEDELKKKMTKLLTENLHQREKLSLQEEELEGIKKRLHREEEEVKRLKLQLEERREEVKEEAVSTRCLYTSGESQVDRRRSEMVSDKKERQTKQDQGDLGEKEKDLIYMKGRKEDKEEEQDEEEMTVIGREEEKEKEEEESRDNNDGIEKKKKRREEEEKEEEEKIMMRERIERLERELGLITELNRHLTSR</sequence>
<feature type="coiled-coil region" evidence="1">
    <location>
        <begin position="132"/>
        <end position="166"/>
    </location>
</feature>
<feature type="coiled-coil region" evidence="1">
    <location>
        <begin position="335"/>
        <end position="425"/>
    </location>
</feature>
<gene>
    <name evidence="3" type="ORF">CSUI_001300</name>
</gene>
<dbReference type="AlphaFoldDB" id="A0A2C6LD10"/>
<dbReference type="VEuPathDB" id="ToxoDB:CSUI_001300"/>
<dbReference type="EMBL" id="MIGC01000510">
    <property type="protein sequence ID" value="PHJ24834.1"/>
    <property type="molecule type" value="Genomic_DNA"/>
</dbReference>
<proteinExistence type="predicted"/>
<dbReference type="RefSeq" id="XP_067926506.1">
    <property type="nucleotide sequence ID" value="XM_068061506.1"/>
</dbReference>
<evidence type="ECO:0000256" key="2">
    <source>
        <dbReference type="SAM" id="MobiDB-lite"/>
    </source>
</evidence>